<dbReference type="InterPro" id="IPR013320">
    <property type="entry name" value="ConA-like_dom_sf"/>
</dbReference>
<dbReference type="InterPro" id="IPR000757">
    <property type="entry name" value="Beta-glucanase-like"/>
</dbReference>
<keyword evidence="5" id="KW-1185">Reference proteome</keyword>
<dbReference type="EMBL" id="CP036278">
    <property type="protein sequence ID" value="QDU55995.1"/>
    <property type="molecule type" value="Genomic_DNA"/>
</dbReference>
<evidence type="ECO:0000256" key="1">
    <source>
        <dbReference type="ARBA" id="ARBA00006865"/>
    </source>
</evidence>
<sequence precursor="true">MIGKFFIAWLLMVGVVATAAEPRTAEEVDASRWTLAWQDEFEGDELDAEKWTRCKRGKPDWQNTMSDDPQLLEIADGVLHLKAIQNPNLEQDSSPYLTAGVTSEGKYSFKYGKVQIRARFKSAQGSWPALWMLGNEKGWPANGEIDLMEHLNFDTIAYQTVHSKYTHRPGVKDDPKHGSTSDINRDEWNTYGCEWDADKIVMTINGEPTHTYPRVEALGEEQWPFCQEFYFILSMQVGGGWVNQTGPTDPAHYPAGMEIDWVRVYKPAE</sequence>
<proteinExistence type="inferred from homology"/>
<keyword evidence="4" id="KW-0326">Glycosidase</keyword>
<dbReference type="AlphaFoldDB" id="A0A518AMN6"/>
<dbReference type="PROSITE" id="PS51762">
    <property type="entry name" value="GH16_2"/>
    <property type="match status" value="1"/>
</dbReference>
<reference evidence="4 5" key="1">
    <citation type="submission" date="2019-02" db="EMBL/GenBank/DDBJ databases">
        <title>Deep-cultivation of Planctomycetes and their phenomic and genomic characterization uncovers novel biology.</title>
        <authorList>
            <person name="Wiegand S."/>
            <person name="Jogler M."/>
            <person name="Boedeker C."/>
            <person name="Pinto D."/>
            <person name="Vollmers J."/>
            <person name="Rivas-Marin E."/>
            <person name="Kohn T."/>
            <person name="Peeters S.H."/>
            <person name="Heuer A."/>
            <person name="Rast P."/>
            <person name="Oberbeckmann S."/>
            <person name="Bunk B."/>
            <person name="Jeske O."/>
            <person name="Meyerdierks A."/>
            <person name="Storesund J.E."/>
            <person name="Kallscheuer N."/>
            <person name="Luecker S."/>
            <person name="Lage O.M."/>
            <person name="Pohl T."/>
            <person name="Merkel B.J."/>
            <person name="Hornburger P."/>
            <person name="Mueller R.-W."/>
            <person name="Bruemmer F."/>
            <person name="Labrenz M."/>
            <person name="Spormann A.M."/>
            <person name="Op den Camp H."/>
            <person name="Overmann J."/>
            <person name="Amann R."/>
            <person name="Jetten M.S.M."/>
            <person name="Mascher T."/>
            <person name="Medema M.H."/>
            <person name="Devos D.P."/>
            <person name="Kaster A.-K."/>
            <person name="Ovreas L."/>
            <person name="Rohde M."/>
            <person name="Galperin M.Y."/>
            <person name="Jogler C."/>
        </authorList>
    </citation>
    <scope>NUCLEOTIDE SEQUENCE [LARGE SCALE GENOMIC DNA]</scope>
    <source>
        <strain evidence="4 5">Pan181</strain>
    </source>
</reference>
<dbReference type="RefSeq" id="WP_145246768.1">
    <property type="nucleotide sequence ID" value="NZ_CP036278.1"/>
</dbReference>
<dbReference type="PANTHER" id="PTHR10963">
    <property type="entry name" value="GLYCOSYL HYDROLASE-RELATED"/>
    <property type="match status" value="1"/>
</dbReference>
<dbReference type="KEGG" id="amuc:Pan181_21970"/>
<gene>
    <name evidence="4" type="primary">bglA_1</name>
    <name evidence="4" type="ORF">Pan181_21970</name>
</gene>
<organism evidence="4 5">
    <name type="scientific">Aeoliella mucimassa</name>
    <dbReference type="NCBI Taxonomy" id="2527972"/>
    <lineage>
        <taxon>Bacteria</taxon>
        <taxon>Pseudomonadati</taxon>
        <taxon>Planctomycetota</taxon>
        <taxon>Planctomycetia</taxon>
        <taxon>Pirellulales</taxon>
        <taxon>Lacipirellulaceae</taxon>
        <taxon>Aeoliella</taxon>
    </lineage>
</organism>
<dbReference type="Gene3D" id="2.60.120.200">
    <property type="match status" value="1"/>
</dbReference>
<accession>A0A518AMN6</accession>
<dbReference type="OrthoDB" id="9809583at2"/>
<dbReference type="GO" id="GO:0042972">
    <property type="term" value="F:licheninase activity"/>
    <property type="evidence" value="ECO:0007669"/>
    <property type="project" value="UniProtKB-EC"/>
</dbReference>
<comment type="similarity">
    <text evidence="1">Belongs to the glycosyl hydrolase 16 family.</text>
</comment>
<dbReference type="InterPro" id="IPR050546">
    <property type="entry name" value="Glycosyl_Hydrlase_16"/>
</dbReference>
<protein>
    <submittedName>
        <fullName evidence="4">Beta-glucanase</fullName>
        <ecNumber evidence="4">3.2.1.73</ecNumber>
    </submittedName>
</protein>
<feature type="signal peptide" evidence="2">
    <location>
        <begin position="1"/>
        <end position="19"/>
    </location>
</feature>
<feature type="chain" id="PRO_5022007811" evidence="2">
    <location>
        <begin position="20"/>
        <end position="269"/>
    </location>
</feature>
<keyword evidence="2" id="KW-0732">Signal</keyword>
<evidence type="ECO:0000259" key="3">
    <source>
        <dbReference type="PROSITE" id="PS51762"/>
    </source>
</evidence>
<dbReference type="CDD" id="cd08023">
    <property type="entry name" value="GH16_laminarinase_like"/>
    <property type="match status" value="1"/>
</dbReference>
<dbReference type="EC" id="3.2.1.73" evidence="4"/>
<feature type="domain" description="GH16" evidence="3">
    <location>
        <begin position="59"/>
        <end position="269"/>
    </location>
</feature>
<dbReference type="GO" id="GO:0005975">
    <property type="term" value="P:carbohydrate metabolic process"/>
    <property type="evidence" value="ECO:0007669"/>
    <property type="project" value="InterPro"/>
</dbReference>
<name>A0A518AMN6_9BACT</name>
<dbReference type="Proteomes" id="UP000315750">
    <property type="component" value="Chromosome"/>
</dbReference>
<evidence type="ECO:0000313" key="4">
    <source>
        <dbReference type="EMBL" id="QDU55995.1"/>
    </source>
</evidence>
<dbReference type="Pfam" id="PF00722">
    <property type="entry name" value="Glyco_hydro_16"/>
    <property type="match status" value="1"/>
</dbReference>
<dbReference type="PANTHER" id="PTHR10963:SF55">
    <property type="entry name" value="GLYCOSIDE HYDROLASE FAMILY 16 PROTEIN"/>
    <property type="match status" value="1"/>
</dbReference>
<evidence type="ECO:0000313" key="5">
    <source>
        <dbReference type="Proteomes" id="UP000315750"/>
    </source>
</evidence>
<dbReference type="SUPFAM" id="SSF49899">
    <property type="entry name" value="Concanavalin A-like lectins/glucanases"/>
    <property type="match status" value="1"/>
</dbReference>
<keyword evidence="4" id="KW-0378">Hydrolase</keyword>
<evidence type="ECO:0000256" key="2">
    <source>
        <dbReference type="SAM" id="SignalP"/>
    </source>
</evidence>